<reference evidence="1" key="1">
    <citation type="submission" date="2020-05" db="EMBL/GenBank/DDBJ databases">
        <authorList>
            <person name="Chiriac C."/>
            <person name="Salcher M."/>
            <person name="Ghai R."/>
            <person name="Kavagutti S V."/>
        </authorList>
    </citation>
    <scope>NUCLEOTIDE SEQUENCE</scope>
</reference>
<dbReference type="SUPFAM" id="SSF82171">
    <property type="entry name" value="DPP6 N-terminal domain-like"/>
    <property type="match status" value="1"/>
</dbReference>
<dbReference type="Gene3D" id="2.120.10.30">
    <property type="entry name" value="TolB, C-terminal domain"/>
    <property type="match status" value="1"/>
</dbReference>
<dbReference type="AlphaFoldDB" id="A0A6J6ECA4"/>
<protein>
    <submittedName>
        <fullName evidence="1">Unannotated protein</fullName>
    </submittedName>
</protein>
<organism evidence="1">
    <name type="scientific">freshwater metagenome</name>
    <dbReference type="NCBI Taxonomy" id="449393"/>
    <lineage>
        <taxon>unclassified sequences</taxon>
        <taxon>metagenomes</taxon>
        <taxon>ecological metagenomes</taxon>
    </lineage>
</organism>
<dbReference type="Gene3D" id="2.60.40.10">
    <property type="entry name" value="Immunoglobulins"/>
    <property type="match status" value="2"/>
</dbReference>
<sequence length="775" mass="79963">MAILTGVGVLADAAVARPSSSNRGALRALPMVSGAFPSVSDDGRWIVYQGAPIDGTERTSTIWLRDVSRFGAPEVELTPPAEGAAIGESVRPTISGDGCVVAFVTEMAYDLFRDDDTGERWDVYRVQLPHCDGDLGDVELVSTRSSAEGDTSALDRVSPLDAPAVSQVGSVVAFTHQARAGKDPLQAVTVVDLTEPLGDPRRSMVVGGTPLLEPNTVYRYVGQRQPDLSDNGRFVAFTSDARSADPVPEWGDGPVSGGFAVSQVYVWDRQASELDDAVVLVSAVDGEPAVEGAQAPAISGNGMYVAFESVSPELAGDAELPECDTVCPPQVYRADLVDGSVVLVSREQTRPDAPFVAADQGATQPTITSDGTQVGFVTRSRNLFVTVSAAGTDPADGDIVVSEVERGLIRRVSTLPDRVTPAPAGNANPALSASGHVVVFDTVAGDSINGFTDDASGREVVSVARPAQLDIPSLDVGTVAVLLPGPEWFVPVRNEGPSTFVPGTVESSSPEFVITGGTCQLGVPVPPGGSCNVEVVLTPALPGPRTATLTVREDLVGGTSVTSPLLGAGGDPALLPRPSGLDFPSTAVGRTSVSLASDITNIGFGPTRITSVRTSGDHPDDFVVTANGCGAAPVNPGATCSVDIAFRPTESGHRTATVIVATEFGQYTSVLVNGAGTRIADLVTSSAEVRAGDEIGLGGSGFRPDTDVVISWADGRSGSITVRTGADGSFLALMPTRVTETSGVRTLVAQSGDQVAKATIEVRRNPRVGNRPGTD</sequence>
<dbReference type="InterPro" id="IPR013783">
    <property type="entry name" value="Ig-like_fold"/>
</dbReference>
<evidence type="ECO:0000313" key="1">
    <source>
        <dbReference type="EMBL" id="CAB4570878.1"/>
    </source>
</evidence>
<gene>
    <name evidence="1" type="ORF">UFOPK1493_02385</name>
</gene>
<dbReference type="NCBIfam" id="NF012200">
    <property type="entry name" value="choice_anch_D"/>
    <property type="match status" value="2"/>
</dbReference>
<dbReference type="InterPro" id="IPR011042">
    <property type="entry name" value="6-blade_b-propeller_TolB-like"/>
</dbReference>
<name>A0A6J6ECA4_9ZZZZ</name>
<proteinExistence type="predicted"/>
<dbReference type="EMBL" id="CAEZSR010000095">
    <property type="protein sequence ID" value="CAB4570878.1"/>
    <property type="molecule type" value="Genomic_DNA"/>
</dbReference>
<accession>A0A6J6ECA4</accession>